<feature type="region of interest" description="Disordered" evidence="1">
    <location>
        <begin position="62"/>
        <end position="100"/>
    </location>
</feature>
<keyword evidence="3" id="KW-1185">Reference proteome</keyword>
<protein>
    <submittedName>
        <fullName evidence="2">Uncharacterized protein</fullName>
    </submittedName>
</protein>
<gene>
    <name evidence="2" type="ORF">GCM10009665_61620</name>
</gene>
<sequence length="100" mass="10857">MRLAFRCIDCGIIYLPPEGLAYSDGSPASPLRCTVHQVAARELGVADDPAAVAVALFVARQQADRTPGPEEQPVRPDVRPSWPAKTRRAASNRGGRSKYR</sequence>
<evidence type="ECO:0000313" key="3">
    <source>
        <dbReference type="Proteomes" id="UP001500037"/>
    </source>
</evidence>
<dbReference type="Proteomes" id="UP001500037">
    <property type="component" value="Unassembled WGS sequence"/>
</dbReference>
<organism evidence="2 3">
    <name type="scientific">Kitasatospora nipponensis</name>
    <dbReference type="NCBI Taxonomy" id="258049"/>
    <lineage>
        <taxon>Bacteria</taxon>
        <taxon>Bacillati</taxon>
        <taxon>Actinomycetota</taxon>
        <taxon>Actinomycetes</taxon>
        <taxon>Kitasatosporales</taxon>
        <taxon>Streptomycetaceae</taxon>
        <taxon>Kitasatospora</taxon>
    </lineage>
</organism>
<name>A0ABP4HK18_9ACTN</name>
<proteinExistence type="predicted"/>
<dbReference type="EMBL" id="BAAALF010000160">
    <property type="protein sequence ID" value="GAA1263773.1"/>
    <property type="molecule type" value="Genomic_DNA"/>
</dbReference>
<comment type="caution">
    <text evidence="2">The sequence shown here is derived from an EMBL/GenBank/DDBJ whole genome shotgun (WGS) entry which is preliminary data.</text>
</comment>
<evidence type="ECO:0000313" key="2">
    <source>
        <dbReference type="EMBL" id="GAA1263773.1"/>
    </source>
</evidence>
<evidence type="ECO:0000256" key="1">
    <source>
        <dbReference type="SAM" id="MobiDB-lite"/>
    </source>
</evidence>
<dbReference type="RefSeq" id="WP_344445372.1">
    <property type="nucleotide sequence ID" value="NZ_BAAALF010000160.1"/>
</dbReference>
<feature type="compositionally biased region" description="Basic residues" evidence="1">
    <location>
        <begin position="85"/>
        <end position="100"/>
    </location>
</feature>
<accession>A0ABP4HK18</accession>
<reference evidence="3" key="1">
    <citation type="journal article" date="2019" name="Int. J. Syst. Evol. Microbiol.">
        <title>The Global Catalogue of Microorganisms (GCM) 10K type strain sequencing project: providing services to taxonomists for standard genome sequencing and annotation.</title>
        <authorList>
            <consortium name="The Broad Institute Genomics Platform"/>
            <consortium name="The Broad Institute Genome Sequencing Center for Infectious Disease"/>
            <person name="Wu L."/>
            <person name="Ma J."/>
        </authorList>
    </citation>
    <scope>NUCLEOTIDE SEQUENCE [LARGE SCALE GENOMIC DNA]</scope>
    <source>
        <strain evidence="3">JCM 13004</strain>
    </source>
</reference>